<protein>
    <submittedName>
        <fullName evidence="1">Uncharacterized protein</fullName>
    </submittedName>
</protein>
<reference evidence="1" key="1">
    <citation type="submission" date="2025-08" db="UniProtKB">
        <authorList>
            <consortium name="Ensembl"/>
        </authorList>
    </citation>
    <scope>IDENTIFICATION</scope>
</reference>
<dbReference type="GeneTree" id="ENSGT00980000201701"/>
<dbReference type="AlphaFoldDB" id="A0A8C9DF47"/>
<reference evidence="1" key="2">
    <citation type="submission" date="2025-09" db="UniProtKB">
        <authorList>
            <consortium name="Ensembl"/>
        </authorList>
    </citation>
    <scope>IDENTIFICATION</scope>
</reference>
<keyword evidence="2" id="KW-1185">Reference proteome</keyword>
<proteinExistence type="predicted"/>
<organism evidence="1 2">
    <name type="scientific">Prolemur simus</name>
    <name type="common">Greater bamboo lemur</name>
    <name type="synonym">Hapalemur simus</name>
    <dbReference type="NCBI Taxonomy" id="1328070"/>
    <lineage>
        <taxon>Eukaryota</taxon>
        <taxon>Metazoa</taxon>
        <taxon>Chordata</taxon>
        <taxon>Craniata</taxon>
        <taxon>Vertebrata</taxon>
        <taxon>Euteleostomi</taxon>
        <taxon>Mammalia</taxon>
        <taxon>Eutheria</taxon>
        <taxon>Euarchontoglires</taxon>
        <taxon>Primates</taxon>
        <taxon>Strepsirrhini</taxon>
        <taxon>Lemuriformes</taxon>
        <taxon>Lemuridae</taxon>
        <taxon>Prolemur</taxon>
    </lineage>
</organism>
<name>A0A8C9DF47_PROSS</name>
<dbReference type="Ensembl" id="ENSPSMT00000005599.1">
    <property type="protein sequence ID" value="ENSPSMP00000004661.1"/>
    <property type="gene ID" value="ENSPSMG00000003688.1"/>
</dbReference>
<evidence type="ECO:0000313" key="2">
    <source>
        <dbReference type="Proteomes" id="UP000694414"/>
    </source>
</evidence>
<dbReference type="Proteomes" id="UP000694414">
    <property type="component" value="Unplaced"/>
</dbReference>
<evidence type="ECO:0000313" key="1">
    <source>
        <dbReference type="Ensembl" id="ENSPSMP00000004661.1"/>
    </source>
</evidence>
<accession>A0A8C9DF47</accession>
<sequence>RLKLMGNNIISSCLGLWDNHYSTNDQIALKSLQSDVTEKKPHFTEGTLASQNTKMISSIVISQLIDENKDTSTGSPMWTTERPGFLQTPRRRARARWCSVPVSTSGCLGRIMRDLPSNSCSPSFQTVCNE</sequence>